<reference evidence="3 4" key="1">
    <citation type="submission" date="2024-09" db="EMBL/GenBank/DDBJ databases">
        <title>Chromosome-scale assembly of Riccia sorocarpa.</title>
        <authorList>
            <person name="Paukszto L."/>
        </authorList>
    </citation>
    <scope>NUCLEOTIDE SEQUENCE [LARGE SCALE GENOMIC DNA]</scope>
    <source>
        <strain evidence="3">LP-2024</strain>
        <tissue evidence="3">Aerial parts of the thallus</tissue>
    </source>
</reference>
<feature type="transmembrane region" description="Helical" evidence="2">
    <location>
        <begin position="61"/>
        <end position="83"/>
    </location>
</feature>
<feature type="transmembrane region" description="Helical" evidence="2">
    <location>
        <begin position="198"/>
        <end position="223"/>
    </location>
</feature>
<keyword evidence="4" id="KW-1185">Reference proteome</keyword>
<dbReference type="Pfam" id="PF03729">
    <property type="entry name" value="DUF308"/>
    <property type="match status" value="1"/>
</dbReference>
<dbReference type="InterPro" id="IPR052712">
    <property type="entry name" value="Acid_resist_chaperone_HdeD"/>
</dbReference>
<dbReference type="PANTHER" id="PTHR34989">
    <property type="entry name" value="PROTEIN HDED"/>
    <property type="match status" value="1"/>
</dbReference>
<feature type="transmembrane region" description="Helical" evidence="2">
    <location>
        <begin position="172"/>
        <end position="192"/>
    </location>
</feature>
<feature type="transmembrane region" description="Helical" evidence="2">
    <location>
        <begin position="116"/>
        <end position="133"/>
    </location>
</feature>
<evidence type="ECO:0000256" key="1">
    <source>
        <dbReference type="SAM" id="MobiDB-lite"/>
    </source>
</evidence>
<feature type="region of interest" description="Disordered" evidence="1">
    <location>
        <begin position="1"/>
        <end position="25"/>
    </location>
</feature>
<comment type="caution">
    <text evidence="3">The sequence shown here is derived from an EMBL/GenBank/DDBJ whole genome shotgun (WGS) entry which is preliminary data.</text>
</comment>
<dbReference type="AlphaFoldDB" id="A0ABD3IET0"/>
<protein>
    <submittedName>
        <fullName evidence="3">Uncharacterized protein</fullName>
    </submittedName>
</protein>
<accession>A0ABD3IET0</accession>
<keyword evidence="2" id="KW-1133">Transmembrane helix</keyword>
<dbReference type="Proteomes" id="UP001633002">
    <property type="component" value="Unassembled WGS sequence"/>
</dbReference>
<dbReference type="EMBL" id="JBJQOH010000001">
    <property type="protein sequence ID" value="KAL3701257.1"/>
    <property type="molecule type" value="Genomic_DNA"/>
</dbReference>
<keyword evidence="2" id="KW-0812">Transmembrane</keyword>
<name>A0ABD3IET0_9MARC</name>
<feature type="transmembrane region" description="Helical" evidence="2">
    <location>
        <begin position="89"/>
        <end position="109"/>
    </location>
</feature>
<organism evidence="3 4">
    <name type="scientific">Riccia sorocarpa</name>
    <dbReference type="NCBI Taxonomy" id="122646"/>
    <lineage>
        <taxon>Eukaryota</taxon>
        <taxon>Viridiplantae</taxon>
        <taxon>Streptophyta</taxon>
        <taxon>Embryophyta</taxon>
        <taxon>Marchantiophyta</taxon>
        <taxon>Marchantiopsida</taxon>
        <taxon>Marchantiidae</taxon>
        <taxon>Marchantiales</taxon>
        <taxon>Ricciaceae</taxon>
        <taxon>Riccia</taxon>
    </lineage>
</organism>
<dbReference type="InterPro" id="IPR005325">
    <property type="entry name" value="DUF308_memb"/>
</dbReference>
<dbReference type="PANTHER" id="PTHR34989:SF2">
    <property type="match status" value="1"/>
</dbReference>
<sequence length="277" mass="30015">MAGENPNVEEQVPQRGPEAGAPPVVDERPSLRTEIFFGNFGTLPLTGPITEEQLRIVTRQYAIKGTLFTLAGIFAIIFPFVFGLAIEQLLGWCLVLGGGVTLIQSLLLCGSPGTTTFLLLGGLHFFVGLWLLLNPLEGLTALTFVLSGWFLAHGLLKLVMAWQVRHMRSWPAVLVSGVLSLFLGFFIVWLAPTYGLKLLGLVFGADLTATGVSVLIISIIAHFHRGSLNLSRGDVEYGTTREPFLNPGNTASAPLCAVVSEKYGVFVRPRRIVKNVT</sequence>
<evidence type="ECO:0000313" key="3">
    <source>
        <dbReference type="EMBL" id="KAL3701257.1"/>
    </source>
</evidence>
<evidence type="ECO:0000313" key="4">
    <source>
        <dbReference type="Proteomes" id="UP001633002"/>
    </source>
</evidence>
<keyword evidence="2" id="KW-0472">Membrane</keyword>
<proteinExistence type="predicted"/>
<evidence type="ECO:0000256" key="2">
    <source>
        <dbReference type="SAM" id="Phobius"/>
    </source>
</evidence>
<gene>
    <name evidence="3" type="ORF">R1sor_019279</name>
</gene>
<feature type="transmembrane region" description="Helical" evidence="2">
    <location>
        <begin position="139"/>
        <end position="160"/>
    </location>
</feature>